<proteinExistence type="predicted"/>
<organism evidence="1">
    <name type="scientific">marine metagenome</name>
    <dbReference type="NCBI Taxonomy" id="408172"/>
    <lineage>
        <taxon>unclassified sequences</taxon>
        <taxon>metagenomes</taxon>
        <taxon>ecological metagenomes</taxon>
    </lineage>
</organism>
<sequence>MTEVGAKADLVVFSLQPVITAAVTKLAAARNNSRTALDFCLFGRSCDRLNINPPVKTLR</sequence>
<reference evidence="1" key="1">
    <citation type="submission" date="2018-05" db="EMBL/GenBank/DDBJ databases">
        <authorList>
            <person name="Lanie J.A."/>
            <person name="Ng W.-L."/>
            <person name="Kazmierczak K.M."/>
            <person name="Andrzejewski T.M."/>
            <person name="Davidsen T.M."/>
            <person name="Wayne K.J."/>
            <person name="Tettelin H."/>
            <person name="Glass J.I."/>
            <person name="Rusch D."/>
            <person name="Podicherti R."/>
            <person name="Tsui H.-C.T."/>
            <person name="Winkler M.E."/>
        </authorList>
    </citation>
    <scope>NUCLEOTIDE SEQUENCE</scope>
</reference>
<dbReference type="AlphaFoldDB" id="A0A381PW19"/>
<gene>
    <name evidence="1" type="ORF">METZ01_LOCUS22983</name>
</gene>
<protein>
    <submittedName>
        <fullName evidence="1">Uncharacterized protein</fullName>
    </submittedName>
</protein>
<evidence type="ECO:0000313" key="1">
    <source>
        <dbReference type="EMBL" id="SUZ70129.1"/>
    </source>
</evidence>
<accession>A0A381PW19</accession>
<dbReference type="EMBL" id="UINC01001082">
    <property type="protein sequence ID" value="SUZ70129.1"/>
    <property type="molecule type" value="Genomic_DNA"/>
</dbReference>
<name>A0A381PW19_9ZZZZ</name>